<dbReference type="RefSeq" id="WP_248590534.1">
    <property type="nucleotide sequence ID" value="NZ_BAABEB010000005.1"/>
</dbReference>
<protein>
    <submittedName>
        <fullName evidence="4">Serine/threonine-protein phosphatase</fullName>
    </submittedName>
</protein>
<dbReference type="Pfam" id="PF07228">
    <property type="entry name" value="SpoIIE"/>
    <property type="match status" value="1"/>
</dbReference>
<dbReference type="SUPFAM" id="SSF81606">
    <property type="entry name" value="PP2C-like"/>
    <property type="match status" value="1"/>
</dbReference>
<dbReference type="PANTHER" id="PTHR43156">
    <property type="entry name" value="STAGE II SPORULATION PROTEIN E-RELATED"/>
    <property type="match status" value="1"/>
</dbReference>
<keyword evidence="2" id="KW-0472">Membrane</keyword>
<reference evidence="4 5" key="1">
    <citation type="submission" date="2020-04" db="EMBL/GenBank/DDBJ databases">
        <title>Thermobifida alba genome sequencing and assembly.</title>
        <authorList>
            <person name="Luzics S."/>
            <person name="Horvath B."/>
            <person name="Nagy I."/>
            <person name="Toth A."/>
            <person name="Nagy I."/>
            <person name="Kukolya J."/>
        </authorList>
    </citation>
    <scope>NUCLEOTIDE SEQUENCE [LARGE SCALE GENOMIC DNA]</scope>
    <source>
        <strain evidence="4 5">DSM 43795</strain>
    </source>
</reference>
<dbReference type="Proteomes" id="UP000832041">
    <property type="component" value="Chromosome"/>
</dbReference>
<accession>A0ABY4L7J4</accession>
<dbReference type="PANTHER" id="PTHR43156:SF2">
    <property type="entry name" value="STAGE II SPORULATION PROTEIN E"/>
    <property type="match status" value="1"/>
</dbReference>
<sequence>MRSSGADGAAALRRAPDHRGTGRSLSFGTFVLWGAWGISLLLVGAFLVGPLPRLVPFLVFLPAIVASVGTVGQTAVISVWVLLVAVTAFAYHNGITGVDVYLLMVTAGFGAVSVAACRYRIRHNEEAYRLRFREEEVRRLRSTVAELQRRILRPLPARVEGIVVEGRYRPIEEDRMVGGDIYEVVRSPRGVRVLVADVQGKGLPAVGTAFSVLGAFRSAAYRKTELSEVVDVMEDAVVHYNSYARQIEEPERFVTALVLGLDRRGRVRVVNCGHVPPYLVGRGRAEAATRAESGTPLGLGGLLAEPRAVEEFDLPPHTALVMCTDGVTEARNRDGEFYPLAQRLSAWQDVPPERIIETLAADLSEFTGGCYRDDVTALTLYREAEAAPAAKTERAAG</sequence>
<dbReference type="Gene3D" id="3.60.40.10">
    <property type="entry name" value="PPM-type phosphatase domain"/>
    <property type="match status" value="1"/>
</dbReference>
<organism evidence="4 5">
    <name type="scientific">Thermobifida alba</name>
    <name type="common">Thermomonospora alba</name>
    <dbReference type="NCBI Taxonomy" id="53522"/>
    <lineage>
        <taxon>Bacteria</taxon>
        <taxon>Bacillati</taxon>
        <taxon>Actinomycetota</taxon>
        <taxon>Actinomycetes</taxon>
        <taxon>Streptosporangiales</taxon>
        <taxon>Nocardiopsidaceae</taxon>
        <taxon>Thermobifida</taxon>
    </lineage>
</organism>
<evidence type="ECO:0000256" key="2">
    <source>
        <dbReference type="SAM" id="Phobius"/>
    </source>
</evidence>
<feature type="domain" description="PPM-type phosphatase" evidence="3">
    <location>
        <begin position="159"/>
        <end position="382"/>
    </location>
</feature>
<evidence type="ECO:0000259" key="3">
    <source>
        <dbReference type="SMART" id="SM00331"/>
    </source>
</evidence>
<dbReference type="SMART" id="SM00331">
    <property type="entry name" value="PP2C_SIG"/>
    <property type="match status" value="1"/>
</dbReference>
<dbReference type="InterPro" id="IPR036457">
    <property type="entry name" value="PPM-type-like_dom_sf"/>
</dbReference>
<evidence type="ECO:0000256" key="1">
    <source>
        <dbReference type="ARBA" id="ARBA00022801"/>
    </source>
</evidence>
<gene>
    <name evidence="4" type="ORF">FOF52_14675</name>
</gene>
<keyword evidence="2" id="KW-0812">Transmembrane</keyword>
<feature type="transmembrane region" description="Helical" evidence="2">
    <location>
        <begin position="100"/>
        <end position="121"/>
    </location>
</feature>
<dbReference type="InterPro" id="IPR001932">
    <property type="entry name" value="PPM-type_phosphatase-like_dom"/>
</dbReference>
<feature type="transmembrane region" description="Helical" evidence="2">
    <location>
        <begin position="30"/>
        <end position="48"/>
    </location>
</feature>
<name>A0ABY4L7J4_THEAE</name>
<evidence type="ECO:0000313" key="4">
    <source>
        <dbReference type="EMBL" id="UPT22052.1"/>
    </source>
</evidence>
<dbReference type="EMBL" id="CP051627">
    <property type="protein sequence ID" value="UPT22052.1"/>
    <property type="molecule type" value="Genomic_DNA"/>
</dbReference>
<keyword evidence="5" id="KW-1185">Reference proteome</keyword>
<feature type="transmembrane region" description="Helical" evidence="2">
    <location>
        <begin position="55"/>
        <end position="88"/>
    </location>
</feature>
<evidence type="ECO:0000313" key="5">
    <source>
        <dbReference type="Proteomes" id="UP000832041"/>
    </source>
</evidence>
<proteinExistence type="predicted"/>
<dbReference type="InterPro" id="IPR052016">
    <property type="entry name" value="Bact_Sigma-Reg"/>
</dbReference>
<keyword evidence="2" id="KW-1133">Transmembrane helix</keyword>
<keyword evidence="1" id="KW-0378">Hydrolase</keyword>